<sequence>MVRGTPLSAASKTSRLQRVASFFEVHEVALTESATRDVIPNTNVALRRGGCDDEHASRVGEISQHRKHTMRDVSWAFASSEHSVC</sequence>
<proteinExistence type="predicted"/>
<dbReference type="AlphaFoldDB" id="A0A0K1PS38"/>
<dbReference type="EMBL" id="CP012333">
    <property type="protein sequence ID" value="AKU96196.1"/>
    <property type="molecule type" value="Genomic_DNA"/>
</dbReference>
<evidence type="ECO:0000313" key="1">
    <source>
        <dbReference type="EMBL" id="AKU96196.1"/>
    </source>
</evidence>
<evidence type="ECO:0000313" key="2">
    <source>
        <dbReference type="Proteomes" id="UP000064967"/>
    </source>
</evidence>
<keyword evidence="2" id="KW-1185">Reference proteome</keyword>
<dbReference type="STRING" id="1391654.AKJ09_02860"/>
<protein>
    <submittedName>
        <fullName evidence="1">Uncharacterized protein</fullName>
    </submittedName>
</protein>
<gene>
    <name evidence="1" type="ORF">AKJ09_02860</name>
</gene>
<dbReference type="KEGG" id="llu:AKJ09_02860"/>
<accession>A0A0K1PS38</accession>
<reference evidence="1 2" key="1">
    <citation type="submission" date="2015-08" db="EMBL/GenBank/DDBJ databases">
        <authorList>
            <person name="Babu N.S."/>
            <person name="Beckwith C.J."/>
            <person name="Beseler K.G."/>
            <person name="Brison A."/>
            <person name="Carone J.V."/>
            <person name="Caskin T.P."/>
            <person name="Diamond M."/>
            <person name="Durham M.E."/>
            <person name="Foxe J.M."/>
            <person name="Go M."/>
            <person name="Henderson B.A."/>
            <person name="Jones I.B."/>
            <person name="McGettigan J.A."/>
            <person name="Micheletti S.J."/>
            <person name="Nasrallah M.E."/>
            <person name="Ortiz D."/>
            <person name="Piller C.R."/>
            <person name="Privatt S.R."/>
            <person name="Schneider S.L."/>
            <person name="Sharp S."/>
            <person name="Smith T.C."/>
            <person name="Stanton J.D."/>
            <person name="Ullery H.E."/>
            <person name="Wilson R.J."/>
            <person name="Serrano M.G."/>
            <person name="Buck G."/>
            <person name="Lee V."/>
            <person name="Wang Y."/>
            <person name="Carvalho R."/>
            <person name="Voegtly L."/>
            <person name="Shi R."/>
            <person name="Duckworth R."/>
            <person name="Johnson A."/>
            <person name="Loviza R."/>
            <person name="Walstead R."/>
            <person name="Shah Z."/>
            <person name="Kiflezghi M."/>
            <person name="Wade K."/>
            <person name="Ball S.L."/>
            <person name="Bradley K.W."/>
            <person name="Asai D.J."/>
            <person name="Bowman C.A."/>
            <person name="Russell D.A."/>
            <person name="Pope W.H."/>
            <person name="Jacobs-Sera D."/>
            <person name="Hendrix R.W."/>
            <person name="Hatfull G.F."/>
        </authorList>
    </citation>
    <scope>NUCLEOTIDE SEQUENCE [LARGE SCALE GENOMIC DNA]</scope>
    <source>
        <strain evidence="1 2">DSM 27648</strain>
    </source>
</reference>
<name>A0A0K1PS38_9BACT</name>
<organism evidence="1 2">
    <name type="scientific">Labilithrix luteola</name>
    <dbReference type="NCBI Taxonomy" id="1391654"/>
    <lineage>
        <taxon>Bacteria</taxon>
        <taxon>Pseudomonadati</taxon>
        <taxon>Myxococcota</taxon>
        <taxon>Polyangia</taxon>
        <taxon>Polyangiales</taxon>
        <taxon>Labilitrichaceae</taxon>
        <taxon>Labilithrix</taxon>
    </lineage>
</organism>
<dbReference type="Proteomes" id="UP000064967">
    <property type="component" value="Chromosome"/>
</dbReference>